<evidence type="ECO:0000256" key="3">
    <source>
        <dbReference type="ARBA" id="ARBA00023004"/>
    </source>
</evidence>
<protein>
    <submittedName>
        <fullName evidence="6">Cell division protein FtsI [Peptidoglycan synthetase]</fullName>
        <ecNumber evidence="6">2.4.1.129</ecNumber>
    </submittedName>
</protein>
<keyword evidence="6" id="KW-0328">Glycosyltransferase</keyword>
<dbReference type="Gene3D" id="2.120.10.30">
    <property type="entry name" value="TolB, C-terminal domain"/>
    <property type="match status" value="1"/>
</dbReference>
<evidence type="ECO:0000313" key="6">
    <source>
        <dbReference type="EMBL" id="CAA9284817.1"/>
    </source>
</evidence>
<dbReference type="InterPro" id="IPR036909">
    <property type="entry name" value="Cyt_c-like_dom_sf"/>
</dbReference>
<dbReference type="InterPro" id="IPR011041">
    <property type="entry name" value="Quinoprot_gluc/sorb_DH_b-prop"/>
</dbReference>
<dbReference type="NCBIfam" id="TIGR02603">
    <property type="entry name" value="CxxCH_TIGR02603"/>
    <property type="match status" value="1"/>
</dbReference>
<keyword evidence="6" id="KW-0808">Transferase</keyword>
<dbReference type="SUPFAM" id="SSF46626">
    <property type="entry name" value="Cytochrome c"/>
    <property type="match status" value="1"/>
</dbReference>
<dbReference type="Gene3D" id="1.10.760.10">
    <property type="entry name" value="Cytochrome c-like domain"/>
    <property type="match status" value="1"/>
</dbReference>
<keyword evidence="1 4" id="KW-0349">Heme</keyword>
<dbReference type="GO" id="GO:0051301">
    <property type="term" value="P:cell division"/>
    <property type="evidence" value="ECO:0007669"/>
    <property type="project" value="UniProtKB-KW"/>
</dbReference>
<name>A0A6J4JQS6_9BACT</name>
<proteinExistence type="predicted"/>
<organism evidence="6">
    <name type="scientific">uncultured Adhaeribacter sp</name>
    <dbReference type="NCBI Taxonomy" id="448109"/>
    <lineage>
        <taxon>Bacteria</taxon>
        <taxon>Pseudomonadati</taxon>
        <taxon>Bacteroidota</taxon>
        <taxon>Cytophagia</taxon>
        <taxon>Cytophagales</taxon>
        <taxon>Hymenobacteraceae</taxon>
        <taxon>Adhaeribacter</taxon>
        <taxon>environmental samples</taxon>
    </lineage>
</organism>
<evidence type="ECO:0000256" key="4">
    <source>
        <dbReference type="PROSITE-ProRule" id="PRU00433"/>
    </source>
</evidence>
<evidence type="ECO:0000256" key="2">
    <source>
        <dbReference type="ARBA" id="ARBA00022723"/>
    </source>
</evidence>
<gene>
    <name evidence="6" type="ORF">AVDCRST_MAG95-3560</name>
</gene>
<dbReference type="InterPro" id="IPR009056">
    <property type="entry name" value="Cyt_c-like_dom"/>
</dbReference>
<dbReference type="SUPFAM" id="SSF50952">
    <property type="entry name" value="Soluble quinoprotein glucose dehydrogenase"/>
    <property type="match status" value="1"/>
</dbReference>
<dbReference type="PROSITE" id="PS51007">
    <property type="entry name" value="CYTC"/>
    <property type="match status" value="1"/>
</dbReference>
<keyword evidence="3 4" id="KW-0408">Iron</keyword>
<dbReference type="PANTHER" id="PTHR33546">
    <property type="entry name" value="LARGE, MULTIFUNCTIONAL SECRETED PROTEIN-RELATED"/>
    <property type="match status" value="1"/>
</dbReference>
<dbReference type="InterPro" id="IPR011042">
    <property type="entry name" value="6-blade_b-propeller_TolB-like"/>
</dbReference>
<dbReference type="Pfam" id="PF00034">
    <property type="entry name" value="Cytochrom_C"/>
    <property type="match status" value="1"/>
</dbReference>
<evidence type="ECO:0000256" key="1">
    <source>
        <dbReference type="ARBA" id="ARBA00022617"/>
    </source>
</evidence>
<dbReference type="GO" id="GO:0046872">
    <property type="term" value="F:metal ion binding"/>
    <property type="evidence" value="ECO:0007669"/>
    <property type="project" value="UniProtKB-KW"/>
</dbReference>
<keyword evidence="6" id="KW-0131">Cell cycle</keyword>
<accession>A0A6J4JQS6</accession>
<dbReference type="PANTHER" id="PTHR33546:SF1">
    <property type="entry name" value="LARGE, MULTIFUNCTIONAL SECRETED PROTEIN"/>
    <property type="match status" value="1"/>
</dbReference>
<keyword evidence="6" id="KW-0132">Cell division</keyword>
<dbReference type="InterPro" id="IPR013427">
    <property type="entry name" value="Haem-bd_dom_put"/>
</dbReference>
<reference evidence="6" key="1">
    <citation type="submission" date="2020-02" db="EMBL/GenBank/DDBJ databases">
        <authorList>
            <person name="Meier V. D."/>
        </authorList>
    </citation>
    <scope>NUCLEOTIDE SEQUENCE</scope>
    <source>
        <strain evidence="6">AVDCRST_MAG95</strain>
    </source>
</reference>
<keyword evidence="2 4" id="KW-0479">Metal-binding</keyword>
<feature type="domain" description="Cytochrome c" evidence="5">
    <location>
        <begin position="744"/>
        <end position="882"/>
    </location>
</feature>
<dbReference type="GO" id="GO:0009055">
    <property type="term" value="F:electron transfer activity"/>
    <property type="evidence" value="ECO:0007669"/>
    <property type="project" value="InterPro"/>
</dbReference>
<dbReference type="EC" id="2.4.1.129" evidence="6"/>
<dbReference type="AlphaFoldDB" id="A0A6J4JQS6"/>
<dbReference type="EMBL" id="CADCTJ010001118">
    <property type="protein sequence ID" value="CAA9284817.1"/>
    <property type="molecule type" value="Genomic_DNA"/>
</dbReference>
<dbReference type="GO" id="GO:0016757">
    <property type="term" value="F:glycosyltransferase activity"/>
    <property type="evidence" value="ECO:0007669"/>
    <property type="project" value="UniProtKB-KW"/>
</dbReference>
<dbReference type="GO" id="GO:0020037">
    <property type="term" value="F:heme binding"/>
    <property type="evidence" value="ECO:0007669"/>
    <property type="project" value="InterPro"/>
</dbReference>
<sequence>MKRYVFTFGCLAVLSSFTFGYFQEKPIVKPTPVPADINPKVAKLTLKPGFAAEHLYSPSENKQGSWVSMAFDPKGRLLASDQYGSLYRVTLPPIGDAAAKPQIEKLSLKFKDAAGANVTPNIGTAQGLLYAFNSLYMMVNHNSDKEFEKGSGLYRLQDTDKDDQFDKITLIKTLKGEGEHGPHNIVLAPDKKSLYVMAGNFTDPPKMENYRVPPVWKEDNLFPLIKDPGGHAIDRTAPGGWIARIDSAGNNWEMFGSGFRNAYDMAFNENGDLFTFDSDMEWDLGMPWYKPTRICHITSGSEFGWRTSSINWSPSFADNLPGILNMGQGSPTGVFHGMNARFPEKYRKSLFAFDWSFGIIYAIQLQPQGGSYAATAEEFVSGTPLPLTDGLIGSDGALYFLTGGRRLESDLYRVYFKDQQNVKPTALAAKHTPEQQIRMQLEQFHGKIDPKAVDFAWPYLKHPDRFIRFAARVALENQPVAQWQERALTEKDPVALTHATIALARLGDKSLESRMLQALNAVAYDKLTEPQQLDLLRAYELTMVRMGPPEAGVKNQVTTALNARYPAKTNELNRSLSKLLAYLQAPQVVDKTLAMLDKATDTGSNIKTVTSSSDLILRNPQYGLSIAEMLKNLPPAQQIYYVTVLSEVKNGWSPAAHEKYFKWYEKAFGYKGGNSYIGFINKARKQALANVPQDKLEYYNNLSGNALLTSSGNSLANLPRAKGPGKNWKTDEANELVKGELLHRDFEQGKKMFAAAMCSSCHSVRGQGNNIGPDLTQLGTRFSSNDILEAIIEPSKYVSDQYAATVFNLKDGNSVLGRLANEDKTNYYISQNPFSPETLRKVPKKDVANKQYSKVSIMLPGLINSLNPEELKDLMAYLQSGGDKNHKMFASAATRAGK</sequence>
<evidence type="ECO:0000259" key="5">
    <source>
        <dbReference type="PROSITE" id="PS51007"/>
    </source>
</evidence>